<dbReference type="InterPro" id="IPR036318">
    <property type="entry name" value="FAD-bd_PCMH-like_sf"/>
</dbReference>
<keyword evidence="4" id="KW-0274">FAD</keyword>
<dbReference type="EMBL" id="BAAAPU010000007">
    <property type="protein sequence ID" value="GAA1978370.1"/>
    <property type="molecule type" value="Genomic_DNA"/>
</dbReference>
<dbReference type="InterPro" id="IPR006093">
    <property type="entry name" value="Oxy_OxRdtase_FAD_BS"/>
</dbReference>
<dbReference type="Gene3D" id="3.40.462.20">
    <property type="match status" value="1"/>
</dbReference>
<dbReference type="InterPro" id="IPR006094">
    <property type="entry name" value="Oxid_FAD_bind_N"/>
</dbReference>
<protein>
    <submittedName>
        <fullName evidence="7">FAD-binding oxidoreductase</fullName>
    </submittedName>
</protein>
<dbReference type="PANTHER" id="PTHR42973:SF39">
    <property type="entry name" value="FAD-BINDING PCMH-TYPE DOMAIN-CONTAINING PROTEIN"/>
    <property type="match status" value="1"/>
</dbReference>
<evidence type="ECO:0000256" key="5">
    <source>
        <dbReference type="ARBA" id="ARBA00023002"/>
    </source>
</evidence>
<dbReference type="RefSeq" id="WP_344060947.1">
    <property type="nucleotide sequence ID" value="NZ_BAAAPU010000007.1"/>
</dbReference>
<evidence type="ECO:0000313" key="8">
    <source>
        <dbReference type="Proteomes" id="UP001500013"/>
    </source>
</evidence>
<reference evidence="7 8" key="1">
    <citation type="journal article" date="2019" name="Int. J. Syst. Evol. Microbiol.">
        <title>The Global Catalogue of Microorganisms (GCM) 10K type strain sequencing project: providing services to taxonomists for standard genome sequencing and annotation.</title>
        <authorList>
            <consortium name="The Broad Institute Genomics Platform"/>
            <consortium name="The Broad Institute Genome Sequencing Center for Infectious Disease"/>
            <person name="Wu L."/>
            <person name="Ma J."/>
        </authorList>
    </citation>
    <scope>NUCLEOTIDE SEQUENCE [LARGE SCALE GENOMIC DNA]</scope>
    <source>
        <strain evidence="7 8">JCM 15628</strain>
    </source>
</reference>
<name>A0ABN2S0R9_9MICO</name>
<dbReference type="Pfam" id="PF01565">
    <property type="entry name" value="FAD_binding_4"/>
    <property type="match status" value="1"/>
</dbReference>
<dbReference type="InterPro" id="IPR016166">
    <property type="entry name" value="FAD-bd_PCMH"/>
</dbReference>
<dbReference type="InterPro" id="IPR016169">
    <property type="entry name" value="FAD-bd_PCMH_sub2"/>
</dbReference>
<evidence type="ECO:0000256" key="1">
    <source>
        <dbReference type="ARBA" id="ARBA00001974"/>
    </source>
</evidence>
<evidence type="ECO:0000256" key="4">
    <source>
        <dbReference type="ARBA" id="ARBA00022827"/>
    </source>
</evidence>
<comment type="caution">
    <text evidence="7">The sequence shown here is derived from an EMBL/GenBank/DDBJ whole genome shotgun (WGS) entry which is preliminary data.</text>
</comment>
<dbReference type="PROSITE" id="PS51387">
    <property type="entry name" value="FAD_PCMH"/>
    <property type="match status" value="1"/>
</dbReference>
<sequence>MTTTLTPTARRAASLAGLCDGAVHLPGDPGYDAARMPWNVALDQRPAAVALPRTASEVQDVVRAAAAADLRVAPQSTGHNAGPLVARGLDDVVLVRTERMRGVTIGPDRRIARVEGGALWIDATEPAADHGLAALHGSSPDVGIAGYSLGGGIGWYARQLGLAANSLTAVELVTADGEHVRADATENVELFWALRGGGGSFGVVTALEFRLYPIETAYAGMLVWDRCEAERVLRRWADWAPEAPDVVTTAFRFLDVPPLPAVPEPLRGRSLVVIDGAVLGSDDEARSILGLLRGLRPEIDTFGRVPARSLTRLHLDPEGPTPAVSDGTLLGELGDVTIDTLLEQVGPGSSSSLLSTELRQLGGALGRAPEGHGALATIDAAYAVFAVAIAATPELAVRGQHDAHRLTGSLEPWSTGRSYLNFAENAVDPRTGYDELTWVQLKGIRSAYDPDDRFLANHRVPRLFEDGKVTD</sequence>
<dbReference type="Gene3D" id="3.30.465.10">
    <property type="match status" value="1"/>
</dbReference>
<dbReference type="Proteomes" id="UP001500013">
    <property type="component" value="Unassembled WGS sequence"/>
</dbReference>
<comment type="cofactor">
    <cofactor evidence="1">
        <name>FAD</name>
        <dbReference type="ChEBI" id="CHEBI:57692"/>
    </cofactor>
</comment>
<gene>
    <name evidence="7" type="ORF">GCM10009817_18540</name>
</gene>
<keyword evidence="8" id="KW-1185">Reference proteome</keyword>
<feature type="domain" description="FAD-binding PCMH-type" evidence="6">
    <location>
        <begin position="42"/>
        <end position="214"/>
    </location>
</feature>
<evidence type="ECO:0000256" key="3">
    <source>
        <dbReference type="ARBA" id="ARBA00022630"/>
    </source>
</evidence>
<comment type="similarity">
    <text evidence="2">Belongs to the oxygen-dependent FAD-linked oxidoreductase family.</text>
</comment>
<dbReference type="InterPro" id="IPR016167">
    <property type="entry name" value="FAD-bd_PCMH_sub1"/>
</dbReference>
<evidence type="ECO:0000259" key="6">
    <source>
        <dbReference type="PROSITE" id="PS51387"/>
    </source>
</evidence>
<evidence type="ECO:0000313" key="7">
    <source>
        <dbReference type="EMBL" id="GAA1978370.1"/>
    </source>
</evidence>
<keyword evidence="5" id="KW-0560">Oxidoreductase</keyword>
<accession>A0ABN2S0R9</accession>
<dbReference type="SUPFAM" id="SSF56176">
    <property type="entry name" value="FAD-binding/transporter-associated domain-like"/>
    <property type="match status" value="1"/>
</dbReference>
<proteinExistence type="inferred from homology"/>
<dbReference type="PROSITE" id="PS00862">
    <property type="entry name" value="OX2_COVAL_FAD"/>
    <property type="match status" value="1"/>
</dbReference>
<keyword evidence="3" id="KW-0285">Flavoprotein</keyword>
<organism evidence="7 8">
    <name type="scientific">Terrabacter lapilli</name>
    <dbReference type="NCBI Taxonomy" id="436231"/>
    <lineage>
        <taxon>Bacteria</taxon>
        <taxon>Bacillati</taxon>
        <taxon>Actinomycetota</taxon>
        <taxon>Actinomycetes</taxon>
        <taxon>Micrococcales</taxon>
        <taxon>Intrasporangiaceae</taxon>
        <taxon>Terrabacter</taxon>
    </lineage>
</organism>
<evidence type="ECO:0000256" key="2">
    <source>
        <dbReference type="ARBA" id="ARBA00005466"/>
    </source>
</evidence>
<dbReference type="PANTHER" id="PTHR42973">
    <property type="entry name" value="BINDING OXIDOREDUCTASE, PUTATIVE (AFU_ORTHOLOGUE AFUA_1G17690)-RELATED"/>
    <property type="match status" value="1"/>
</dbReference>
<dbReference type="Gene3D" id="3.30.43.10">
    <property type="entry name" value="Uridine Diphospho-n-acetylenolpyruvylglucosamine Reductase, domain 2"/>
    <property type="match status" value="1"/>
</dbReference>
<dbReference type="InterPro" id="IPR050416">
    <property type="entry name" value="FAD-linked_Oxidoreductase"/>
</dbReference>